<evidence type="ECO:0000313" key="2">
    <source>
        <dbReference type="Proteomes" id="UP000703674"/>
    </source>
</evidence>
<name>A0ABX1CYC0_9FLAO</name>
<reference evidence="1 2" key="1">
    <citation type="submission" date="2020-03" db="EMBL/GenBank/DDBJ databases">
        <title>Salinimicrobium sp. nov, isolated from SCS.</title>
        <authorList>
            <person name="Cao W.R."/>
        </authorList>
    </citation>
    <scope>NUCLEOTIDE SEQUENCE [LARGE SCALE GENOMIC DNA]</scope>
    <source>
        <strain evidence="2">J15B91</strain>
    </source>
</reference>
<dbReference type="RefSeq" id="WP_168136946.1">
    <property type="nucleotide sequence ID" value="NZ_JAAVJR010000001.1"/>
</dbReference>
<dbReference type="Proteomes" id="UP000703674">
    <property type="component" value="Unassembled WGS sequence"/>
</dbReference>
<dbReference type="EMBL" id="JAAVJR010000001">
    <property type="protein sequence ID" value="NJW51808.1"/>
    <property type="molecule type" value="Genomic_DNA"/>
</dbReference>
<keyword evidence="2" id="KW-1185">Reference proteome</keyword>
<gene>
    <name evidence="1" type="ORF">HC175_02645</name>
</gene>
<proteinExistence type="predicted"/>
<comment type="caution">
    <text evidence="1">The sequence shown here is derived from an EMBL/GenBank/DDBJ whole genome shotgun (WGS) entry which is preliminary data.</text>
</comment>
<sequence length="158" mass="17236">MKKTIAILGDAGGDFPNGISILMEQDLRLLFVSENGAQKKSIRESLAHQGAAELDFTSCEREGCWEADLIMMLNQETPSASLVARIKEVATQKVVINAFEGTKPATANSLIELFPWSKVAEIALHPAQKEIEVYSSDTEARAAVQSLFAASGYEIKYN</sequence>
<protein>
    <submittedName>
        <fullName evidence="1">Uncharacterized protein</fullName>
    </submittedName>
</protein>
<organism evidence="1 2">
    <name type="scientific">Salinimicrobium oceani</name>
    <dbReference type="NCBI Taxonomy" id="2722702"/>
    <lineage>
        <taxon>Bacteria</taxon>
        <taxon>Pseudomonadati</taxon>
        <taxon>Bacteroidota</taxon>
        <taxon>Flavobacteriia</taxon>
        <taxon>Flavobacteriales</taxon>
        <taxon>Flavobacteriaceae</taxon>
        <taxon>Salinimicrobium</taxon>
    </lineage>
</organism>
<accession>A0ABX1CYC0</accession>
<evidence type="ECO:0000313" key="1">
    <source>
        <dbReference type="EMBL" id="NJW51808.1"/>
    </source>
</evidence>